<evidence type="ECO:0000313" key="2">
    <source>
        <dbReference type="EMBL" id="KAF2008485.1"/>
    </source>
</evidence>
<evidence type="ECO:0000259" key="1">
    <source>
        <dbReference type="PROSITE" id="PS50280"/>
    </source>
</evidence>
<dbReference type="OrthoDB" id="265717at2759"/>
<gene>
    <name evidence="2" type="ORF">BU24DRAFT_437867</name>
</gene>
<dbReference type="SUPFAM" id="SSF82199">
    <property type="entry name" value="SET domain"/>
    <property type="match status" value="1"/>
</dbReference>
<accession>A0A6A5X649</accession>
<dbReference type="RefSeq" id="XP_033376824.1">
    <property type="nucleotide sequence ID" value="XM_033530226.1"/>
</dbReference>
<dbReference type="Gene3D" id="2.170.270.10">
    <property type="entry name" value="SET domain"/>
    <property type="match status" value="1"/>
</dbReference>
<evidence type="ECO:0000313" key="3">
    <source>
        <dbReference type="Proteomes" id="UP000799778"/>
    </source>
</evidence>
<dbReference type="PANTHER" id="PTHR47332:SF4">
    <property type="entry name" value="SET DOMAIN-CONTAINING PROTEIN 5"/>
    <property type="match status" value="1"/>
</dbReference>
<dbReference type="InterPro" id="IPR053185">
    <property type="entry name" value="SET_domain_protein"/>
</dbReference>
<dbReference type="Pfam" id="PF00856">
    <property type="entry name" value="SET"/>
    <property type="match status" value="1"/>
</dbReference>
<dbReference type="EMBL" id="ML978083">
    <property type="protein sequence ID" value="KAF2008485.1"/>
    <property type="molecule type" value="Genomic_DNA"/>
</dbReference>
<feature type="domain" description="SET" evidence="1">
    <location>
        <begin position="18"/>
        <end position="103"/>
    </location>
</feature>
<dbReference type="PROSITE" id="PS50280">
    <property type="entry name" value="SET"/>
    <property type="match status" value="1"/>
</dbReference>
<organism evidence="2 3">
    <name type="scientific">Aaosphaeria arxii CBS 175.79</name>
    <dbReference type="NCBI Taxonomy" id="1450172"/>
    <lineage>
        <taxon>Eukaryota</taxon>
        <taxon>Fungi</taxon>
        <taxon>Dikarya</taxon>
        <taxon>Ascomycota</taxon>
        <taxon>Pezizomycotina</taxon>
        <taxon>Dothideomycetes</taxon>
        <taxon>Pleosporomycetidae</taxon>
        <taxon>Pleosporales</taxon>
        <taxon>Pleosporales incertae sedis</taxon>
        <taxon>Aaosphaeria</taxon>
    </lineage>
</organism>
<dbReference type="Proteomes" id="UP000799778">
    <property type="component" value="Unassembled WGS sequence"/>
</dbReference>
<name>A0A6A5X649_9PLEO</name>
<reference evidence="2" key="1">
    <citation type="journal article" date="2020" name="Stud. Mycol.">
        <title>101 Dothideomycetes genomes: a test case for predicting lifestyles and emergence of pathogens.</title>
        <authorList>
            <person name="Haridas S."/>
            <person name="Albert R."/>
            <person name="Binder M."/>
            <person name="Bloem J."/>
            <person name="Labutti K."/>
            <person name="Salamov A."/>
            <person name="Andreopoulos B."/>
            <person name="Baker S."/>
            <person name="Barry K."/>
            <person name="Bills G."/>
            <person name="Bluhm B."/>
            <person name="Cannon C."/>
            <person name="Castanera R."/>
            <person name="Culley D."/>
            <person name="Daum C."/>
            <person name="Ezra D."/>
            <person name="Gonzalez J."/>
            <person name="Henrissat B."/>
            <person name="Kuo A."/>
            <person name="Liang C."/>
            <person name="Lipzen A."/>
            <person name="Lutzoni F."/>
            <person name="Magnuson J."/>
            <person name="Mondo S."/>
            <person name="Nolan M."/>
            <person name="Ohm R."/>
            <person name="Pangilinan J."/>
            <person name="Park H.-J."/>
            <person name="Ramirez L."/>
            <person name="Alfaro M."/>
            <person name="Sun H."/>
            <person name="Tritt A."/>
            <person name="Yoshinaga Y."/>
            <person name="Zwiers L.-H."/>
            <person name="Turgeon B."/>
            <person name="Goodwin S."/>
            <person name="Spatafora J."/>
            <person name="Crous P."/>
            <person name="Grigoriev I."/>
        </authorList>
    </citation>
    <scope>NUCLEOTIDE SEQUENCE</scope>
    <source>
        <strain evidence="2">CBS 175.79</strain>
    </source>
</reference>
<proteinExistence type="predicted"/>
<dbReference type="CDD" id="cd20071">
    <property type="entry name" value="SET_SMYD"/>
    <property type="match status" value="1"/>
</dbReference>
<dbReference type="PANTHER" id="PTHR47332">
    <property type="entry name" value="SET DOMAIN-CONTAINING PROTEIN 5"/>
    <property type="match status" value="1"/>
</dbReference>
<protein>
    <recommendedName>
        <fullName evidence="1">SET domain-containing protein</fullName>
    </recommendedName>
</protein>
<dbReference type="AlphaFoldDB" id="A0A6A5X649"/>
<dbReference type="InterPro" id="IPR046341">
    <property type="entry name" value="SET_dom_sf"/>
</dbReference>
<sequence length="267" mass="30099">MPLQILEAKLAAQLKALPKDSQRQFLSLYNKSPGKLPFSTIFKTNALPCGSDSPVGAVYPTICLINHSCVPNSHNNWNDNLEHETIHAIRPIEAGEEITIPYDKGGCTCLGCSLPPPELDDSDARRLQIQLLDAAIGDPYRIMSEPREVLRDCYSMLQNLNEEFGGYIGILGARLYYDAFQISIAHGDQARASVFAKRAYESRVLCEGEDSPEAQRVRSLAMKPARHMSFELASRQWRRSKDMVPKSLDTESFEKWLFKLDLPRDLR</sequence>
<keyword evidence="3" id="KW-1185">Reference proteome</keyword>
<dbReference type="InterPro" id="IPR001214">
    <property type="entry name" value="SET_dom"/>
</dbReference>
<dbReference type="GeneID" id="54287623"/>